<dbReference type="HAMAP" id="MF_01940">
    <property type="entry name" value="RNA_CPDase"/>
    <property type="match status" value="1"/>
</dbReference>
<protein>
    <recommendedName>
        <fullName evidence="2">RNA 2',3'-cyclic phosphodiesterase</fullName>
        <shortName evidence="2">RNA 2',3'-CPDase</shortName>
        <ecNumber evidence="2">3.1.4.58</ecNumber>
    </recommendedName>
</protein>
<dbReference type="RefSeq" id="WP_310301982.1">
    <property type="nucleotide sequence ID" value="NZ_BAAAPS010000013.1"/>
</dbReference>
<evidence type="ECO:0000313" key="3">
    <source>
        <dbReference type="EMBL" id="MDR7362678.1"/>
    </source>
</evidence>
<dbReference type="Gene3D" id="3.90.1140.10">
    <property type="entry name" value="Cyclic phosphodiesterase"/>
    <property type="match status" value="1"/>
</dbReference>
<evidence type="ECO:0000256" key="2">
    <source>
        <dbReference type="HAMAP-Rule" id="MF_01940"/>
    </source>
</evidence>
<name>A0ABU2BVL7_9ACTN</name>
<dbReference type="Proteomes" id="UP001183648">
    <property type="component" value="Unassembled WGS sequence"/>
</dbReference>
<feature type="short sequence motif" description="HXTX 1" evidence="2">
    <location>
        <begin position="41"/>
        <end position="44"/>
    </location>
</feature>
<dbReference type="GO" id="GO:0016874">
    <property type="term" value="F:ligase activity"/>
    <property type="evidence" value="ECO:0007669"/>
    <property type="project" value="UniProtKB-KW"/>
</dbReference>
<organism evidence="3 4">
    <name type="scientific">Nocardioides marmoribigeumensis</name>
    <dbReference type="NCBI Taxonomy" id="433649"/>
    <lineage>
        <taxon>Bacteria</taxon>
        <taxon>Bacillati</taxon>
        <taxon>Actinomycetota</taxon>
        <taxon>Actinomycetes</taxon>
        <taxon>Propionibacteriales</taxon>
        <taxon>Nocardioidaceae</taxon>
        <taxon>Nocardioides</taxon>
    </lineage>
</organism>
<sequence length="193" mass="21557">MPHRMFVAVVPPEDVVEELEDFLAPRREAGDFRWTVAASWHVTLAFLGRVPEPTLDDLEERLDRAARRRAPFTLRLGGGGAFPDVAHAKLVYADVRGEEQDREELRRLATGARAAAARAGAPPDGARFRPHVTLARTRRPADVVRWVRLLEGWASRPFLVEEAVLVESFLGEGPRGRPRYEVRSTHPLGRTGG</sequence>
<feature type="active site" description="Proton acceptor" evidence="2">
    <location>
        <position position="131"/>
    </location>
</feature>
<proteinExistence type="inferred from homology"/>
<dbReference type="InterPro" id="IPR004175">
    <property type="entry name" value="RNA_CPDase"/>
</dbReference>
<reference evidence="3 4" key="1">
    <citation type="submission" date="2023-07" db="EMBL/GenBank/DDBJ databases">
        <title>Sequencing the genomes of 1000 actinobacteria strains.</title>
        <authorList>
            <person name="Klenk H.-P."/>
        </authorList>
    </citation>
    <scope>NUCLEOTIDE SEQUENCE [LARGE SCALE GENOMIC DNA]</scope>
    <source>
        <strain evidence="3 4">DSM 19426</strain>
    </source>
</reference>
<gene>
    <name evidence="3" type="ORF">J2S63_002231</name>
</gene>
<comment type="function">
    <text evidence="2">Hydrolyzes RNA 2',3'-cyclic phosphodiester to an RNA 2'-phosphomonoester.</text>
</comment>
<dbReference type="EC" id="3.1.4.58" evidence="2"/>
<comment type="caution">
    <text evidence="3">The sequence shown here is derived from an EMBL/GenBank/DDBJ whole genome shotgun (WGS) entry which is preliminary data.</text>
</comment>
<accession>A0ABU2BVL7</accession>
<comment type="similarity">
    <text evidence="2">Belongs to the 2H phosphoesterase superfamily. ThpR family.</text>
</comment>
<dbReference type="InterPro" id="IPR009097">
    <property type="entry name" value="Cyclic_Pdiesterase"/>
</dbReference>
<evidence type="ECO:0000313" key="4">
    <source>
        <dbReference type="Proteomes" id="UP001183648"/>
    </source>
</evidence>
<dbReference type="Pfam" id="PF13563">
    <property type="entry name" value="2_5_RNA_ligase2"/>
    <property type="match status" value="1"/>
</dbReference>
<feature type="active site" description="Proton donor" evidence="2">
    <location>
        <position position="41"/>
    </location>
</feature>
<evidence type="ECO:0000256" key="1">
    <source>
        <dbReference type="ARBA" id="ARBA00022801"/>
    </source>
</evidence>
<feature type="short sequence motif" description="HXTX 2" evidence="2">
    <location>
        <begin position="131"/>
        <end position="134"/>
    </location>
</feature>
<dbReference type="EMBL" id="JAVDYG010000001">
    <property type="protein sequence ID" value="MDR7362678.1"/>
    <property type="molecule type" value="Genomic_DNA"/>
</dbReference>
<dbReference type="PANTHER" id="PTHR35561:SF1">
    <property type="entry name" value="RNA 2',3'-CYCLIC PHOSPHODIESTERASE"/>
    <property type="match status" value="1"/>
</dbReference>
<comment type="catalytic activity">
    <reaction evidence="2">
        <text>a 3'-end 2',3'-cyclophospho-ribonucleotide-RNA + H2O = a 3'-end 2'-phospho-ribonucleotide-RNA + H(+)</text>
        <dbReference type="Rhea" id="RHEA:11828"/>
        <dbReference type="Rhea" id="RHEA-COMP:10464"/>
        <dbReference type="Rhea" id="RHEA-COMP:17353"/>
        <dbReference type="ChEBI" id="CHEBI:15377"/>
        <dbReference type="ChEBI" id="CHEBI:15378"/>
        <dbReference type="ChEBI" id="CHEBI:83064"/>
        <dbReference type="ChEBI" id="CHEBI:173113"/>
        <dbReference type="EC" id="3.1.4.58"/>
    </reaction>
</comment>
<keyword evidence="3" id="KW-0436">Ligase</keyword>
<dbReference type="SUPFAM" id="SSF55144">
    <property type="entry name" value="LigT-like"/>
    <property type="match status" value="1"/>
</dbReference>
<dbReference type="NCBIfam" id="TIGR02258">
    <property type="entry name" value="2_5_ligase"/>
    <property type="match status" value="1"/>
</dbReference>
<dbReference type="PANTHER" id="PTHR35561">
    <property type="entry name" value="RNA 2',3'-CYCLIC PHOSPHODIESTERASE"/>
    <property type="match status" value="1"/>
</dbReference>
<keyword evidence="1 2" id="KW-0378">Hydrolase</keyword>
<keyword evidence="4" id="KW-1185">Reference proteome</keyword>